<evidence type="ECO:0000313" key="3">
    <source>
        <dbReference type="Proteomes" id="UP001458946"/>
    </source>
</evidence>
<accession>A0ABP9VAR7</accession>
<dbReference type="Proteomes" id="UP001458946">
    <property type="component" value="Unassembled WGS sequence"/>
</dbReference>
<protein>
    <submittedName>
        <fullName evidence="2">Uncharacterized protein</fullName>
    </submittedName>
</protein>
<sequence>MTKFWKTALLLVLCASPASALTGRGSFVFSSAVKFAGLTPLPCPGKLGNAQTRCATSSTDKTQVQAKLSKYKGWKQTDPWKAGSAGFTSTGTDQFIVTVMNKIGGGKGSLVIVSEF</sequence>
<feature type="signal peptide" evidence="1">
    <location>
        <begin position="1"/>
        <end position="20"/>
    </location>
</feature>
<keyword evidence="1" id="KW-0732">Signal</keyword>
<dbReference type="RefSeq" id="WP_353542310.1">
    <property type="nucleotide sequence ID" value="NZ_BAABRN010000021.1"/>
</dbReference>
<feature type="chain" id="PRO_5045865111" evidence="1">
    <location>
        <begin position="21"/>
        <end position="116"/>
    </location>
</feature>
<comment type="caution">
    <text evidence="2">The sequence shown here is derived from an EMBL/GenBank/DDBJ whole genome shotgun (WGS) entry which is preliminary data.</text>
</comment>
<name>A0ABP9VAR7_9DEIO</name>
<gene>
    <name evidence="2" type="ORF">Dxin01_02081</name>
</gene>
<keyword evidence="3" id="KW-1185">Reference proteome</keyword>
<reference evidence="2 3" key="1">
    <citation type="submission" date="2024-02" db="EMBL/GenBank/DDBJ databases">
        <title>Deinococcus xinjiangensis NBRC 107630.</title>
        <authorList>
            <person name="Ichikawa N."/>
            <person name="Katano-Makiyama Y."/>
            <person name="Hidaka K."/>
        </authorList>
    </citation>
    <scope>NUCLEOTIDE SEQUENCE [LARGE SCALE GENOMIC DNA]</scope>
    <source>
        <strain evidence="2 3">NBRC 107630</strain>
    </source>
</reference>
<dbReference type="EMBL" id="BAABRN010000021">
    <property type="protein sequence ID" value="GAA5502337.1"/>
    <property type="molecule type" value="Genomic_DNA"/>
</dbReference>
<organism evidence="2 3">
    <name type="scientific">Deinococcus xinjiangensis</name>
    <dbReference type="NCBI Taxonomy" id="457454"/>
    <lineage>
        <taxon>Bacteria</taxon>
        <taxon>Thermotogati</taxon>
        <taxon>Deinococcota</taxon>
        <taxon>Deinococci</taxon>
        <taxon>Deinococcales</taxon>
        <taxon>Deinococcaceae</taxon>
        <taxon>Deinococcus</taxon>
    </lineage>
</organism>
<evidence type="ECO:0000313" key="2">
    <source>
        <dbReference type="EMBL" id="GAA5502337.1"/>
    </source>
</evidence>
<proteinExistence type="predicted"/>
<evidence type="ECO:0000256" key="1">
    <source>
        <dbReference type="SAM" id="SignalP"/>
    </source>
</evidence>